<evidence type="ECO:0000313" key="8">
    <source>
        <dbReference type="Proteomes" id="UP000033673"/>
    </source>
</evidence>
<keyword evidence="2" id="KW-0235">DNA replication</keyword>
<dbReference type="Gene3D" id="3.30.470.30">
    <property type="entry name" value="DNA ligase/mRNA capping enzyme"/>
    <property type="match status" value="1"/>
</dbReference>
<feature type="signal peptide" evidence="5">
    <location>
        <begin position="1"/>
        <end position="22"/>
    </location>
</feature>
<dbReference type="InterPro" id="IPR012340">
    <property type="entry name" value="NA-bd_OB-fold"/>
</dbReference>
<dbReference type="SUPFAM" id="SSF56091">
    <property type="entry name" value="DNA ligase/mRNA capping enzyme, catalytic domain"/>
    <property type="match status" value="1"/>
</dbReference>
<reference evidence="7 8" key="1">
    <citation type="journal article" date="2015" name="BMC Genomics">
        <title>Genome mining reveals unlocked bioactive potential of marine Gram-negative bacteria.</title>
        <authorList>
            <person name="Machado H."/>
            <person name="Sonnenschein E.C."/>
            <person name="Melchiorsen J."/>
            <person name="Gram L."/>
        </authorList>
    </citation>
    <scope>NUCLEOTIDE SEQUENCE [LARGE SCALE GENOMIC DNA]</scope>
    <source>
        <strain evidence="7 8">S2757</strain>
    </source>
</reference>
<dbReference type="RefSeq" id="WP_045957063.1">
    <property type="nucleotide sequence ID" value="NZ_JXXV01000036.1"/>
</dbReference>
<evidence type="ECO:0000256" key="1">
    <source>
        <dbReference type="ARBA" id="ARBA00022598"/>
    </source>
</evidence>
<dbReference type="InterPro" id="IPR029319">
    <property type="entry name" value="DNA_ligase_OB"/>
</dbReference>
<dbReference type="GO" id="GO:0006260">
    <property type="term" value="P:DNA replication"/>
    <property type="evidence" value="ECO:0007669"/>
    <property type="project" value="UniProtKB-KW"/>
</dbReference>
<dbReference type="NCBIfam" id="NF006592">
    <property type="entry name" value="PRK09125.1"/>
    <property type="match status" value="1"/>
</dbReference>
<dbReference type="Gene3D" id="2.40.50.140">
    <property type="entry name" value="Nucleic acid-binding proteins"/>
    <property type="match status" value="1"/>
</dbReference>
<dbReference type="CDD" id="cd07896">
    <property type="entry name" value="Adenylation_kDNA_ligase_like"/>
    <property type="match status" value="1"/>
</dbReference>
<name>A0A0F4NHK7_9VIBR</name>
<evidence type="ECO:0000259" key="6">
    <source>
        <dbReference type="Pfam" id="PF14743"/>
    </source>
</evidence>
<evidence type="ECO:0000256" key="2">
    <source>
        <dbReference type="ARBA" id="ARBA00022705"/>
    </source>
</evidence>
<dbReference type="Pfam" id="PF14743">
    <property type="entry name" value="DNA_ligase_OB_2"/>
    <property type="match status" value="1"/>
</dbReference>
<keyword evidence="3" id="KW-0227">DNA damage</keyword>
<dbReference type="SUPFAM" id="SSF50249">
    <property type="entry name" value="Nucleic acid-binding proteins"/>
    <property type="match status" value="1"/>
</dbReference>
<dbReference type="Gene3D" id="3.30.1490.70">
    <property type="match status" value="1"/>
</dbReference>
<dbReference type="OrthoDB" id="9782700at2"/>
<comment type="caution">
    <text evidence="7">The sequence shown here is derived from an EMBL/GenBank/DDBJ whole genome shotgun (WGS) entry which is preliminary data.</text>
</comment>
<evidence type="ECO:0000256" key="4">
    <source>
        <dbReference type="ARBA" id="ARBA00023204"/>
    </source>
</evidence>
<dbReference type="Proteomes" id="UP000033673">
    <property type="component" value="Unassembled WGS sequence"/>
</dbReference>
<accession>A0A0F4NHK7</accession>
<keyword evidence="5" id="KW-0732">Signal</keyword>
<protein>
    <submittedName>
        <fullName evidence="7">DNA ligase</fullName>
    </submittedName>
</protein>
<dbReference type="STRING" id="579748.TW81_17645"/>
<keyword evidence="4" id="KW-0234">DNA repair</keyword>
<keyword evidence="1 7" id="KW-0436">Ligase</keyword>
<dbReference type="AlphaFoldDB" id="A0A0F4NHK7"/>
<dbReference type="InterPro" id="IPR016059">
    <property type="entry name" value="DNA_ligase_ATP-dep_CS"/>
</dbReference>
<keyword evidence="8" id="KW-1185">Reference proteome</keyword>
<dbReference type="InterPro" id="IPR050326">
    <property type="entry name" value="NAD_dep_DNA_ligaseB"/>
</dbReference>
<evidence type="ECO:0000256" key="3">
    <source>
        <dbReference type="ARBA" id="ARBA00022763"/>
    </source>
</evidence>
<evidence type="ECO:0000256" key="5">
    <source>
        <dbReference type="SAM" id="SignalP"/>
    </source>
</evidence>
<organism evidence="7 8">
    <name type="scientific">Vibrio galatheae</name>
    <dbReference type="NCBI Taxonomy" id="579748"/>
    <lineage>
        <taxon>Bacteria</taxon>
        <taxon>Pseudomonadati</taxon>
        <taxon>Pseudomonadota</taxon>
        <taxon>Gammaproteobacteria</taxon>
        <taxon>Vibrionales</taxon>
        <taxon>Vibrionaceae</taxon>
        <taxon>Vibrio</taxon>
    </lineage>
</organism>
<feature type="chain" id="PRO_5002472899" evidence="5">
    <location>
        <begin position="23"/>
        <end position="283"/>
    </location>
</feature>
<dbReference type="PANTHER" id="PTHR47810">
    <property type="entry name" value="DNA LIGASE"/>
    <property type="match status" value="1"/>
</dbReference>
<dbReference type="GO" id="GO:0003909">
    <property type="term" value="F:DNA ligase activity"/>
    <property type="evidence" value="ECO:0007669"/>
    <property type="project" value="InterPro"/>
</dbReference>
<dbReference type="PROSITE" id="PS00333">
    <property type="entry name" value="DNA_LIGASE_A2"/>
    <property type="match status" value="1"/>
</dbReference>
<sequence length="283" mass="31810">MKIRLTLVAIGVLSTFATSAQATEKIADSLPVTLATVYDASIDVTDYWQSEKLDGIRAIWNGKALTTRNGKVISAPPWFTRQLPDYPLEGELWAGRGNFHLVQQTVLDKEPNHVAWRQIKFMLFDVPHSAGDYPKRYFNLVHLVDNLGLEHIQYIEHTPIESEQALFSYLDSVADTMGEGIMLRKITSRYQAGRSSDLLKLKKHQDAEALVVGYKVGNGRLKGKMGALLVQMADGRQFYIGSGFSDAQRVNPPQVGAKITFRYNGLTHNGIPKFARYIRERID</sequence>
<dbReference type="EMBL" id="JXXV01000036">
    <property type="protein sequence ID" value="KJY81536.1"/>
    <property type="molecule type" value="Genomic_DNA"/>
</dbReference>
<gene>
    <name evidence="7" type="ORF">TW81_17645</name>
</gene>
<dbReference type="PATRIC" id="fig|579748.3.peg.3643"/>
<proteinExistence type="predicted"/>
<dbReference type="PANTHER" id="PTHR47810:SF1">
    <property type="entry name" value="DNA LIGASE B"/>
    <property type="match status" value="1"/>
</dbReference>
<dbReference type="CDD" id="cd08041">
    <property type="entry name" value="OBF_kDNA_ligase_like"/>
    <property type="match status" value="1"/>
</dbReference>
<evidence type="ECO:0000313" key="7">
    <source>
        <dbReference type="EMBL" id="KJY81536.1"/>
    </source>
</evidence>
<feature type="domain" description="DNA ligase OB-like" evidence="6">
    <location>
        <begin position="217"/>
        <end position="281"/>
    </location>
</feature>
<dbReference type="GO" id="GO:0006281">
    <property type="term" value="P:DNA repair"/>
    <property type="evidence" value="ECO:0007669"/>
    <property type="project" value="UniProtKB-KW"/>
</dbReference>